<dbReference type="NCBIfam" id="TIGR01730">
    <property type="entry name" value="RND_mfp"/>
    <property type="match status" value="1"/>
</dbReference>
<organism evidence="5 6">
    <name type="scientific">Carboxylicivirga marina</name>
    <dbReference type="NCBI Taxonomy" id="2800988"/>
    <lineage>
        <taxon>Bacteria</taxon>
        <taxon>Pseudomonadati</taxon>
        <taxon>Bacteroidota</taxon>
        <taxon>Bacteroidia</taxon>
        <taxon>Marinilabiliales</taxon>
        <taxon>Marinilabiliaceae</taxon>
        <taxon>Carboxylicivirga</taxon>
    </lineage>
</organism>
<accession>A0ABS1HLR8</accession>
<proteinExistence type="inferred from homology"/>
<evidence type="ECO:0000259" key="4">
    <source>
        <dbReference type="Pfam" id="PF25917"/>
    </source>
</evidence>
<evidence type="ECO:0000313" key="6">
    <source>
        <dbReference type="Proteomes" id="UP000605676"/>
    </source>
</evidence>
<feature type="domain" description="Multidrug resistance protein MdtA-like alpha-helical hairpin" evidence="3">
    <location>
        <begin position="109"/>
        <end position="182"/>
    </location>
</feature>
<gene>
    <name evidence="5" type="ORF">JIV24_14840</name>
</gene>
<protein>
    <submittedName>
        <fullName evidence="5">Efflux RND transporter periplasmic adaptor subunit</fullName>
    </submittedName>
</protein>
<dbReference type="InterPro" id="IPR006143">
    <property type="entry name" value="RND_pump_MFP"/>
</dbReference>
<dbReference type="Pfam" id="PF25917">
    <property type="entry name" value="BSH_RND"/>
    <property type="match status" value="1"/>
</dbReference>
<evidence type="ECO:0000259" key="3">
    <source>
        <dbReference type="Pfam" id="PF25876"/>
    </source>
</evidence>
<feature type="domain" description="Multidrug resistance protein MdtA-like barrel-sandwich hybrid" evidence="4">
    <location>
        <begin position="62"/>
        <end position="206"/>
    </location>
</feature>
<dbReference type="Gene3D" id="2.40.420.20">
    <property type="match status" value="1"/>
</dbReference>
<dbReference type="PANTHER" id="PTHR30469:SF33">
    <property type="entry name" value="SLR1207 PROTEIN"/>
    <property type="match status" value="1"/>
</dbReference>
<dbReference type="RefSeq" id="WP_200465846.1">
    <property type="nucleotide sequence ID" value="NZ_JAENRR010000038.1"/>
</dbReference>
<dbReference type="SUPFAM" id="SSF111369">
    <property type="entry name" value="HlyD-like secretion proteins"/>
    <property type="match status" value="1"/>
</dbReference>
<comment type="similarity">
    <text evidence="1">Belongs to the membrane fusion protein (MFP) (TC 8.A.1) family.</text>
</comment>
<dbReference type="Proteomes" id="UP000605676">
    <property type="component" value="Unassembled WGS sequence"/>
</dbReference>
<evidence type="ECO:0000256" key="2">
    <source>
        <dbReference type="SAM" id="Coils"/>
    </source>
</evidence>
<dbReference type="EMBL" id="JAENRR010000038">
    <property type="protein sequence ID" value="MBK3518620.1"/>
    <property type="molecule type" value="Genomic_DNA"/>
</dbReference>
<dbReference type="Gene3D" id="2.40.50.100">
    <property type="match status" value="1"/>
</dbReference>
<name>A0ABS1HLR8_9BACT</name>
<dbReference type="InterPro" id="IPR058625">
    <property type="entry name" value="MdtA-like_BSH"/>
</dbReference>
<sequence>MKKPVVIAIVAVIVIFVLLVVAKEQGWVGQEYQEKVLAEKAQLRTITEAITANGKIKPMVEVKISSDVSGEILDLLIQEGQEVKRGQILARIQPDIYERNYEKMEASVKSAEANVQQARAQLQQKELNYKRNKQLWNDKTISESDFEQIESEYEIARANLASAEAALRNSRASLKEAKDNLNRTTIYAPMDGTISRLNVEKGERVVGTAQFEGTEMMTLANLHQMEVLVDVNENDIIRVSHYDTCLIEVDAYLKKQFKGVVTQIANSAKTQGASADQITNFEVRVLILPESYQHLIAKEAKNIYPFRPGMSATVDIQTNTRYNTLTVPIQSVTTRPDSIQSDSTKIEVDKDKRIEVVYIVQEGKAIQKKVVPGIQNTKYIEILEGIAEEDEVISGPYSAISRKLENEAAVQVVDKLFEEKKDS</sequence>
<evidence type="ECO:0000313" key="5">
    <source>
        <dbReference type="EMBL" id="MBK3518620.1"/>
    </source>
</evidence>
<dbReference type="Pfam" id="PF25876">
    <property type="entry name" value="HH_MFP_RND"/>
    <property type="match status" value="1"/>
</dbReference>
<comment type="caution">
    <text evidence="5">The sequence shown here is derived from an EMBL/GenBank/DDBJ whole genome shotgun (WGS) entry which is preliminary data.</text>
</comment>
<reference evidence="5 6" key="1">
    <citation type="submission" date="2021-01" db="EMBL/GenBank/DDBJ databases">
        <title>Carboxyliciviraga sp.nov., isolated from coastal sediments.</title>
        <authorList>
            <person name="Lu D."/>
            <person name="Zhang T."/>
        </authorList>
    </citation>
    <scope>NUCLEOTIDE SEQUENCE [LARGE SCALE GENOMIC DNA]</scope>
    <source>
        <strain evidence="5 6">N1Y132</strain>
    </source>
</reference>
<dbReference type="InterPro" id="IPR058624">
    <property type="entry name" value="MdtA-like_HH"/>
</dbReference>
<dbReference type="Gene3D" id="1.10.287.470">
    <property type="entry name" value="Helix hairpin bin"/>
    <property type="match status" value="1"/>
</dbReference>
<evidence type="ECO:0000256" key="1">
    <source>
        <dbReference type="ARBA" id="ARBA00009477"/>
    </source>
</evidence>
<dbReference type="Gene3D" id="2.40.30.170">
    <property type="match status" value="1"/>
</dbReference>
<keyword evidence="6" id="KW-1185">Reference proteome</keyword>
<feature type="coiled-coil region" evidence="2">
    <location>
        <begin position="101"/>
        <end position="184"/>
    </location>
</feature>
<dbReference type="PANTHER" id="PTHR30469">
    <property type="entry name" value="MULTIDRUG RESISTANCE PROTEIN MDTA"/>
    <property type="match status" value="1"/>
</dbReference>
<keyword evidence="2" id="KW-0175">Coiled coil</keyword>